<accession>A0A8H6PHZ0</accession>
<sequence length="71" mass="7756">MTELSLKYGRMVNNITAAMPHGGIIAAATDPRNGIRQPVDVTGEGNFEIEASVPSPAINVLWIHKYPRRLV</sequence>
<gene>
    <name evidence="1" type="ORF">CNMCM5793_009396</name>
</gene>
<evidence type="ECO:0000313" key="1">
    <source>
        <dbReference type="EMBL" id="KAF7142190.1"/>
    </source>
</evidence>
<evidence type="ECO:0000313" key="2">
    <source>
        <dbReference type="Proteomes" id="UP000630445"/>
    </source>
</evidence>
<dbReference type="EMBL" id="JACBAD010001188">
    <property type="protein sequence ID" value="KAF7142190.1"/>
    <property type="molecule type" value="Genomic_DNA"/>
</dbReference>
<dbReference type="Proteomes" id="UP000630445">
    <property type="component" value="Unassembled WGS sequence"/>
</dbReference>
<protein>
    <submittedName>
        <fullName evidence="1">Uncharacterized protein</fullName>
    </submittedName>
</protein>
<name>A0A8H6PHZ0_9EURO</name>
<dbReference type="AlphaFoldDB" id="A0A8H6PHZ0"/>
<dbReference type="OrthoDB" id="4721035at2759"/>
<organism evidence="1 2">
    <name type="scientific">Aspergillus hiratsukae</name>
    <dbReference type="NCBI Taxonomy" id="1194566"/>
    <lineage>
        <taxon>Eukaryota</taxon>
        <taxon>Fungi</taxon>
        <taxon>Dikarya</taxon>
        <taxon>Ascomycota</taxon>
        <taxon>Pezizomycotina</taxon>
        <taxon>Eurotiomycetes</taxon>
        <taxon>Eurotiomycetidae</taxon>
        <taxon>Eurotiales</taxon>
        <taxon>Aspergillaceae</taxon>
        <taxon>Aspergillus</taxon>
        <taxon>Aspergillus subgen. Fumigati</taxon>
    </lineage>
</organism>
<reference evidence="1" key="1">
    <citation type="submission" date="2020-06" db="EMBL/GenBank/DDBJ databases">
        <title>Draft genome sequences of strains closely related to Aspergillus parafelis and Aspergillus hiratsukae.</title>
        <authorList>
            <person name="Dos Santos R.A.C."/>
            <person name="Rivero-Menendez O."/>
            <person name="Steenwyk J.L."/>
            <person name="Mead M.E."/>
            <person name="Goldman G.H."/>
            <person name="Alastruey-Izquierdo A."/>
            <person name="Rokas A."/>
        </authorList>
    </citation>
    <scope>NUCLEOTIDE SEQUENCE</scope>
    <source>
        <strain evidence="1">CNM-CM5793</strain>
    </source>
</reference>
<proteinExistence type="predicted"/>
<comment type="caution">
    <text evidence="1">The sequence shown here is derived from an EMBL/GenBank/DDBJ whole genome shotgun (WGS) entry which is preliminary data.</text>
</comment>
<keyword evidence="2" id="KW-1185">Reference proteome</keyword>